<gene>
    <name evidence="1" type="ORF">LCGC14_0990250</name>
</gene>
<reference evidence="1" key="1">
    <citation type="journal article" date="2015" name="Nature">
        <title>Complex archaea that bridge the gap between prokaryotes and eukaryotes.</title>
        <authorList>
            <person name="Spang A."/>
            <person name="Saw J.H."/>
            <person name="Jorgensen S.L."/>
            <person name="Zaremba-Niedzwiedzka K."/>
            <person name="Martijn J."/>
            <person name="Lind A.E."/>
            <person name="van Eijk R."/>
            <person name="Schleper C."/>
            <person name="Guy L."/>
            <person name="Ettema T.J."/>
        </authorList>
    </citation>
    <scope>NUCLEOTIDE SEQUENCE</scope>
</reference>
<protein>
    <submittedName>
        <fullName evidence="1">Uncharacterized protein</fullName>
    </submittedName>
</protein>
<comment type="caution">
    <text evidence="1">The sequence shown here is derived from an EMBL/GenBank/DDBJ whole genome shotgun (WGS) entry which is preliminary data.</text>
</comment>
<evidence type="ECO:0000313" key="1">
    <source>
        <dbReference type="EMBL" id="KKN15023.1"/>
    </source>
</evidence>
<organism evidence="1">
    <name type="scientific">marine sediment metagenome</name>
    <dbReference type="NCBI Taxonomy" id="412755"/>
    <lineage>
        <taxon>unclassified sequences</taxon>
        <taxon>metagenomes</taxon>
        <taxon>ecological metagenomes</taxon>
    </lineage>
</organism>
<dbReference type="AlphaFoldDB" id="A0A0F9RCM2"/>
<name>A0A0F9RCM2_9ZZZZ</name>
<dbReference type="EMBL" id="LAZR01003755">
    <property type="protein sequence ID" value="KKN15023.1"/>
    <property type="molecule type" value="Genomic_DNA"/>
</dbReference>
<sequence length="44" mass="5170">MLGWLHFIDKGDYYVTKFIFIASAGNHALRTWRKPTSFTVEHLT</sequence>
<proteinExistence type="predicted"/>
<accession>A0A0F9RCM2</accession>